<dbReference type="STRING" id="1783515.A4E84_03430"/>
<evidence type="ECO:0000313" key="2">
    <source>
        <dbReference type="EMBL" id="AMW08642.1"/>
    </source>
</evidence>
<keyword evidence="1" id="KW-0472">Membrane</keyword>
<evidence type="ECO:0000313" key="3">
    <source>
        <dbReference type="Proteomes" id="UP000076096"/>
    </source>
</evidence>
<dbReference type="EMBL" id="CP015098">
    <property type="protein sequence ID" value="AMW08642.1"/>
    <property type="molecule type" value="Genomic_DNA"/>
</dbReference>
<feature type="transmembrane region" description="Helical" evidence="1">
    <location>
        <begin position="106"/>
        <end position="123"/>
    </location>
</feature>
<name>A0A143BU29_9ACTN</name>
<proteinExistence type="predicted"/>
<keyword evidence="1" id="KW-1133">Transmembrane helix</keyword>
<dbReference type="Proteomes" id="UP000076096">
    <property type="component" value="Chromosome"/>
</dbReference>
<protein>
    <submittedName>
        <fullName evidence="2">Uncharacterized protein</fullName>
    </submittedName>
</protein>
<feature type="transmembrane region" description="Helical" evidence="1">
    <location>
        <begin position="74"/>
        <end position="94"/>
    </location>
</feature>
<dbReference type="AlphaFoldDB" id="A0A143BU29"/>
<gene>
    <name evidence="2" type="ORF">A4E84_03430</name>
</gene>
<reference evidence="3" key="1">
    <citation type="submission" date="2016-04" db="EMBL/GenBank/DDBJ databases">
        <authorList>
            <person name="Zhang B."/>
        </authorList>
    </citation>
    <scope>NUCLEOTIDE SEQUENCE [LARGE SCALE GENOMIC DNA]</scope>
    <source>
        <strain evidence="3">S10</strain>
    </source>
</reference>
<accession>A0A143BU29</accession>
<keyword evidence="1" id="KW-0812">Transmembrane</keyword>
<organism evidence="2 3">
    <name type="scientific">Streptomyces qaidamensis</name>
    <dbReference type="NCBI Taxonomy" id="1783515"/>
    <lineage>
        <taxon>Bacteria</taxon>
        <taxon>Bacillati</taxon>
        <taxon>Actinomycetota</taxon>
        <taxon>Actinomycetes</taxon>
        <taxon>Kitasatosporales</taxon>
        <taxon>Streptomycetaceae</taxon>
        <taxon>Streptomyces</taxon>
        <taxon>Streptomyces aurantiacus group</taxon>
    </lineage>
</organism>
<evidence type="ECO:0000256" key="1">
    <source>
        <dbReference type="SAM" id="Phobius"/>
    </source>
</evidence>
<dbReference type="KEGG" id="stsi:A4E84_03430"/>
<feature type="transmembrane region" description="Helical" evidence="1">
    <location>
        <begin position="44"/>
        <end position="67"/>
    </location>
</feature>
<sequence length="124" mass="12860">MNGWLLTAGGIAAATALVHATAGGRSVVRPLLGSAVAAEPKRTLHVVWHMVTADLLISSIALLALAFAAAPSTALVLFIAAQYLAYAALFLIVTLTADWPRPLLQLPQWMLLAPVAALALIGIT</sequence>
<keyword evidence="3" id="KW-1185">Reference proteome</keyword>
<dbReference type="RefSeq" id="WP_062925110.1">
    <property type="nucleotide sequence ID" value="NZ_CP015098.1"/>
</dbReference>